<sequence length="578" mass="64524">MPRYKRQYRMIDTARDGSVRALMCLQEFDWKSADEPLTQSALKLVLARLELMATNDPTYVVSALEMTHCIALAGKVLSSTPSEHWADLLFLSAAPLLHALVQAMDSLEPSRLLIGFRNPLMFASCLASNVLRSMFTIGKKEPMVSRNIAPVTQLVFKLWFWGRVKMNPTPYLTSVSWGIIGTAAIEAMANTLINDDIRREIILECQRNGKQFCKAFAMWTCARTENLIRVLTTARHLIPNVFRLVYIVNTEWSSLCSVGTLIAKSSFFSSLFASMERSSIWNGLKNAKPSLADAFAESLALHSRHDATQHICQLISMGLFLPTMREIVLTTSIYSTHPIVYRCWDLFHTLCNITMDRQAIPIIAYGVANLKPWTGTEPTDKSTAMWEAFIDSVKILGEGYELATINYPNGVCDNLQAFLNNPKVQEKESISMAILEKLGPQKIGCNAIFPVLVVEPVPTKCIYYSVTHFREDLEASSAPRFILGIVDYVLSTPETQLGLLTFQPPDGLRRFVIGAYAYCLEGEGKVYELLAGADMLAIDIPIDFDTTSPEAQWKAYLPSPRHGSLFEASLPNEGCSPM</sequence>
<reference evidence="1" key="1">
    <citation type="submission" date="2022-06" db="EMBL/GenBank/DDBJ databases">
        <title>Genome Sequence of Candolleomyces eurysporus.</title>
        <authorList>
            <person name="Buettner E."/>
        </authorList>
    </citation>
    <scope>NUCLEOTIDE SEQUENCE</scope>
    <source>
        <strain evidence="1">VTCC 930004</strain>
    </source>
</reference>
<name>A0A9W8JKU3_9AGAR</name>
<organism evidence="1 2">
    <name type="scientific">Candolleomyces eurysporus</name>
    <dbReference type="NCBI Taxonomy" id="2828524"/>
    <lineage>
        <taxon>Eukaryota</taxon>
        <taxon>Fungi</taxon>
        <taxon>Dikarya</taxon>
        <taxon>Basidiomycota</taxon>
        <taxon>Agaricomycotina</taxon>
        <taxon>Agaricomycetes</taxon>
        <taxon>Agaricomycetidae</taxon>
        <taxon>Agaricales</taxon>
        <taxon>Agaricineae</taxon>
        <taxon>Psathyrellaceae</taxon>
        <taxon>Candolleomyces</taxon>
    </lineage>
</organism>
<dbReference type="EMBL" id="JANBPK010000119">
    <property type="protein sequence ID" value="KAJ2936267.1"/>
    <property type="molecule type" value="Genomic_DNA"/>
</dbReference>
<dbReference type="OrthoDB" id="10556628at2759"/>
<comment type="caution">
    <text evidence="1">The sequence shown here is derived from an EMBL/GenBank/DDBJ whole genome shotgun (WGS) entry which is preliminary data.</text>
</comment>
<gene>
    <name evidence="1" type="ORF">H1R20_g827</name>
</gene>
<proteinExistence type="predicted"/>
<evidence type="ECO:0000313" key="1">
    <source>
        <dbReference type="EMBL" id="KAJ2936267.1"/>
    </source>
</evidence>
<accession>A0A9W8JKU3</accession>
<dbReference type="Proteomes" id="UP001140091">
    <property type="component" value="Unassembled WGS sequence"/>
</dbReference>
<protein>
    <submittedName>
        <fullName evidence="1">Uncharacterized protein</fullName>
    </submittedName>
</protein>
<dbReference type="AlphaFoldDB" id="A0A9W8JKU3"/>
<keyword evidence="2" id="KW-1185">Reference proteome</keyword>
<evidence type="ECO:0000313" key="2">
    <source>
        <dbReference type="Proteomes" id="UP001140091"/>
    </source>
</evidence>
<feature type="non-terminal residue" evidence="1">
    <location>
        <position position="1"/>
    </location>
</feature>